<dbReference type="AlphaFoldDB" id="A0A914RFR1"/>
<sequence>MSMEGFQMVVEEAWCGRIRFPEDGYGAPRSGGGGGGGREAPLLAISELEVIVVFCHRDICHHIVEDSSKWL</sequence>
<dbReference type="WBParaSite" id="PEQ_0000053801-mRNA-1">
    <property type="protein sequence ID" value="PEQ_0000053801-mRNA-1"/>
    <property type="gene ID" value="PEQ_0000053801"/>
</dbReference>
<organism evidence="1 2">
    <name type="scientific">Parascaris equorum</name>
    <name type="common">Equine roundworm</name>
    <dbReference type="NCBI Taxonomy" id="6256"/>
    <lineage>
        <taxon>Eukaryota</taxon>
        <taxon>Metazoa</taxon>
        <taxon>Ecdysozoa</taxon>
        <taxon>Nematoda</taxon>
        <taxon>Chromadorea</taxon>
        <taxon>Rhabditida</taxon>
        <taxon>Spirurina</taxon>
        <taxon>Ascaridomorpha</taxon>
        <taxon>Ascaridoidea</taxon>
        <taxon>Ascarididae</taxon>
        <taxon>Parascaris</taxon>
    </lineage>
</organism>
<reference evidence="2" key="1">
    <citation type="submission" date="2022-11" db="UniProtKB">
        <authorList>
            <consortium name="WormBaseParasite"/>
        </authorList>
    </citation>
    <scope>IDENTIFICATION</scope>
</reference>
<evidence type="ECO:0000313" key="2">
    <source>
        <dbReference type="WBParaSite" id="PEQ_0000053801-mRNA-1"/>
    </source>
</evidence>
<name>A0A914RFR1_PAREQ</name>
<proteinExistence type="predicted"/>
<evidence type="ECO:0000313" key="1">
    <source>
        <dbReference type="Proteomes" id="UP000887564"/>
    </source>
</evidence>
<dbReference type="Proteomes" id="UP000887564">
    <property type="component" value="Unplaced"/>
</dbReference>
<keyword evidence="1" id="KW-1185">Reference proteome</keyword>
<protein>
    <submittedName>
        <fullName evidence="2">Uncharacterized protein</fullName>
    </submittedName>
</protein>
<accession>A0A914RFR1</accession>